<dbReference type="InterPro" id="IPR000683">
    <property type="entry name" value="Gfo/Idh/MocA-like_OxRdtase_N"/>
</dbReference>
<comment type="catalytic activity">
    <reaction evidence="5">
        <text>D-xylose + NADP(+) = D-xylono-1,5-lactone + NADPH + H(+)</text>
        <dbReference type="Rhea" id="RHEA:22000"/>
        <dbReference type="ChEBI" id="CHEBI:15378"/>
        <dbReference type="ChEBI" id="CHEBI:15867"/>
        <dbReference type="ChEBI" id="CHEBI:53455"/>
        <dbReference type="ChEBI" id="CHEBI:57783"/>
        <dbReference type="ChEBI" id="CHEBI:58349"/>
        <dbReference type="EC" id="1.1.1.179"/>
    </reaction>
</comment>
<evidence type="ECO:0000259" key="7">
    <source>
        <dbReference type="Pfam" id="PF22725"/>
    </source>
</evidence>
<dbReference type="PANTHER" id="PTHR22604:SF105">
    <property type="entry name" value="TRANS-1,2-DIHYDROBENZENE-1,2-DIOL DEHYDROGENASE"/>
    <property type="match status" value="1"/>
</dbReference>
<protein>
    <recommendedName>
        <fullName evidence="3">D-xylose 1-dehydrogenase (NADP(+), D-xylono-1,5-lactone-forming)</fullName>
        <ecNumber evidence="3">1.1.1.179</ecNumber>
    </recommendedName>
    <alternativeName>
        <fullName evidence="4">D-xylose-NADP dehydrogenase</fullName>
    </alternativeName>
</protein>
<proteinExistence type="inferred from homology"/>
<evidence type="ECO:0000259" key="6">
    <source>
        <dbReference type="Pfam" id="PF01408"/>
    </source>
</evidence>
<evidence type="ECO:0000256" key="1">
    <source>
        <dbReference type="ARBA" id="ARBA00010928"/>
    </source>
</evidence>
<gene>
    <name evidence="8" type="ORF">EVJ58_g993</name>
</gene>
<feature type="domain" description="Gfo/Idh/MocA-like oxidoreductase N-terminal" evidence="6">
    <location>
        <begin position="28"/>
        <end position="147"/>
    </location>
</feature>
<evidence type="ECO:0000313" key="9">
    <source>
        <dbReference type="Proteomes" id="UP000298390"/>
    </source>
</evidence>
<keyword evidence="2" id="KW-0560">Oxidoreductase</keyword>
<organism evidence="8 9">
    <name type="scientific">Rhodofomes roseus</name>
    <dbReference type="NCBI Taxonomy" id="34475"/>
    <lineage>
        <taxon>Eukaryota</taxon>
        <taxon>Fungi</taxon>
        <taxon>Dikarya</taxon>
        <taxon>Basidiomycota</taxon>
        <taxon>Agaricomycotina</taxon>
        <taxon>Agaricomycetes</taxon>
        <taxon>Polyporales</taxon>
        <taxon>Rhodofomes</taxon>
    </lineage>
</organism>
<dbReference type="InterPro" id="IPR055170">
    <property type="entry name" value="GFO_IDH_MocA-like_dom"/>
</dbReference>
<comment type="caution">
    <text evidence="8">The sequence shown here is derived from an EMBL/GenBank/DDBJ whole genome shotgun (WGS) entry which is preliminary data.</text>
</comment>
<dbReference type="InterPro" id="IPR050984">
    <property type="entry name" value="Gfo/Idh/MocA_domain"/>
</dbReference>
<dbReference type="SUPFAM" id="SSF55347">
    <property type="entry name" value="Glyceraldehyde-3-phosphate dehydrogenase-like, C-terminal domain"/>
    <property type="match status" value="1"/>
</dbReference>
<dbReference type="PANTHER" id="PTHR22604">
    <property type="entry name" value="OXIDOREDUCTASES"/>
    <property type="match status" value="1"/>
</dbReference>
<dbReference type="EMBL" id="SEKV01000030">
    <property type="protein sequence ID" value="TFY68447.1"/>
    <property type="molecule type" value="Genomic_DNA"/>
</dbReference>
<dbReference type="GO" id="GO:0047837">
    <property type="term" value="F:D-xylose 1-dehydrogenase (NADP+) activity"/>
    <property type="evidence" value="ECO:0007669"/>
    <property type="project" value="UniProtKB-EC"/>
</dbReference>
<evidence type="ECO:0000313" key="8">
    <source>
        <dbReference type="EMBL" id="TFY68447.1"/>
    </source>
</evidence>
<accession>A0A4Y9Z385</accession>
<dbReference type="Proteomes" id="UP000298390">
    <property type="component" value="Unassembled WGS sequence"/>
</dbReference>
<dbReference type="AlphaFoldDB" id="A0A4Y9Z385"/>
<dbReference type="STRING" id="34475.A0A4Y9Z385"/>
<evidence type="ECO:0000256" key="3">
    <source>
        <dbReference type="ARBA" id="ARBA00038984"/>
    </source>
</evidence>
<dbReference type="InterPro" id="IPR036291">
    <property type="entry name" value="NAD(P)-bd_dom_sf"/>
</dbReference>
<evidence type="ECO:0000256" key="2">
    <source>
        <dbReference type="ARBA" id="ARBA00023002"/>
    </source>
</evidence>
<dbReference type="EC" id="1.1.1.179" evidence="3"/>
<dbReference type="Pfam" id="PF22725">
    <property type="entry name" value="GFO_IDH_MocA_C3"/>
    <property type="match status" value="1"/>
</dbReference>
<dbReference type="Pfam" id="PF01408">
    <property type="entry name" value="GFO_IDH_MocA"/>
    <property type="match status" value="1"/>
</dbReference>
<reference evidence="8 9" key="1">
    <citation type="submission" date="2019-01" db="EMBL/GenBank/DDBJ databases">
        <title>Genome sequencing of the rare red list fungi Fomitopsis rosea.</title>
        <authorList>
            <person name="Buettner E."/>
            <person name="Kellner H."/>
        </authorList>
    </citation>
    <scope>NUCLEOTIDE SEQUENCE [LARGE SCALE GENOMIC DNA]</scope>
    <source>
        <strain evidence="8 9">DSM 105464</strain>
    </source>
</reference>
<dbReference type="GO" id="GO:0000166">
    <property type="term" value="F:nucleotide binding"/>
    <property type="evidence" value="ECO:0007669"/>
    <property type="project" value="InterPro"/>
</dbReference>
<sequence>MAGVASLLSRLRKLNNPPEVPAKLPNALRFGILGAARIAPNALIVPAASHADVVITAVASRDQAKASAYAKKHKIPTVYHGSDCYQQLLDDPNVDAVYNPLPNGLHYEWTVKALNAGKHVLVEKPVADTSAEAQQMIDLADKKDLVLLEAIHWTFHPASQRVKEIIESRELGELKNIKADFALPTLPHGLVLLEDDVRFQYDLGGGVTMDMGVYPLSAIRFFSSSDLAKVESAKAIGHERDPARIDRAMQTHLVLQSSVEADVFVDYAMPGWGPFHIIPRMVKCNIHLELEGGTIDFFNFVMPTLYHSITVKPTGKKARVEKVYEYKDGLGKEWWSTYRYQLEAFVDKVRGRTPKTWSTHDDPVKQMQWVESVYAAAEMPARPTSTYFRSSI</sequence>
<dbReference type="SUPFAM" id="SSF51735">
    <property type="entry name" value="NAD(P)-binding Rossmann-fold domains"/>
    <property type="match status" value="1"/>
</dbReference>
<comment type="similarity">
    <text evidence="1">Belongs to the Gfo/Idh/MocA family.</text>
</comment>
<dbReference type="Gene3D" id="3.30.360.10">
    <property type="entry name" value="Dihydrodipicolinate Reductase, domain 2"/>
    <property type="match status" value="1"/>
</dbReference>
<evidence type="ECO:0000256" key="5">
    <source>
        <dbReference type="ARBA" id="ARBA00049233"/>
    </source>
</evidence>
<evidence type="ECO:0000256" key="4">
    <source>
        <dbReference type="ARBA" id="ARBA00042988"/>
    </source>
</evidence>
<feature type="domain" description="GFO/IDH/MocA-like oxidoreductase" evidence="7">
    <location>
        <begin position="160"/>
        <end position="271"/>
    </location>
</feature>
<dbReference type="Gene3D" id="3.40.50.720">
    <property type="entry name" value="NAD(P)-binding Rossmann-like Domain"/>
    <property type="match status" value="1"/>
</dbReference>
<name>A0A4Y9Z385_9APHY</name>